<dbReference type="Proteomes" id="UP001501510">
    <property type="component" value="Unassembled WGS sequence"/>
</dbReference>
<reference evidence="7 8" key="1">
    <citation type="journal article" date="2019" name="Int. J. Syst. Evol. Microbiol.">
        <title>The Global Catalogue of Microorganisms (GCM) 10K type strain sequencing project: providing services to taxonomists for standard genome sequencing and annotation.</title>
        <authorList>
            <consortium name="The Broad Institute Genomics Platform"/>
            <consortium name="The Broad Institute Genome Sequencing Center for Infectious Disease"/>
            <person name="Wu L."/>
            <person name="Ma J."/>
        </authorList>
    </citation>
    <scope>NUCLEOTIDE SEQUENCE [LARGE SCALE GENOMIC DNA]</scope>
    <source>
        <strain evidence="7 8">JCM 1407</strain>
    </source>
</reference>
<evidence type="ECO:0000313" key="7">
    <source>
        <dbReference type="EMBL" id="GAA0738186.1"/>
    </source>
</evidence>
<dbReference type="EMBL" id="BAAACG010000008">
    <property type="protein sequence ID" value="GAA0738186.1"/>
    <property type="molecule type" value="Genomic_DNA"/>
</dbReference>
<accession>A0ABN1JF29</accession>
<dbReference type="Pfam" id="PF03788">
    <property type="entry name" value="LrgA"/>
    <property type="match status" value="1"/>
</dbReference>
<comment type="caution">
    <text evidence="7">The sequence shown here is derived from an EMBL/GenBank/DDBJ whole genome shotgun (WGS) entry which is preliminary data.</text>
</comment>
<evidence type="ECO:0000256" key="3">
    <source>
        <dbReference type="ARBA" id="ARBA00022692"/>
    </source>
</evidence>
<dbReference type="PANTHER" id="PTHR33931:SF2">
    <property type="entry name" value="HOLIN-LIKE PROTEIN CIDA"/>
    <property type="match status" value="1"/>
</dbReference>
<keyword evidence="5 6" id="KW-0472">Membrane</keyword>
<evidence type="ECO:0000256" key="6">
    <source>
        <dbReference type="SAM" id="Phobius"/>
    </source>
</evidence>
<gene>
    <name evidence="7" type="ORF">GCM10008906_15300</name>
</gene>
<feature type="transmembrane region" description="Helical" evidence="6">
    <location>
        <begin position="26"/>
        <end position="46"/>
    </location>
</feature>
<dbReference type="PANTHER" id="PTHR33931">
    <property type="entry name" value="HOLIN-LIKE PROTEIN CIDA-RELATED"/>
    <property type="match status" value="1"/>
</dbReference>
<evidence type="ECO:0000256" key="4">
    <source>
        <dbReference type="ARBA" id="ARBA00022989"/>
    </source>
</evidence>
<sequence length="115" mass="12777">MKLLRQVLIIAFICVAGDLIHNTLSLPIPGSIIGMIILFICLYLKIIKLEYIKEITDFLLDHLPFFFIPAGVGLISCFSLLKANLTAIISITIISTIITMVSTGTIAQFIVRRKK</sequence>
<name>A0ABN1JF29_9CLOT</name>
<evidence type="ECO:0000313" key="8">
    <source>
        <dbReference type="Proteomes" id="UP001501510"/>
    </source>
</evidence>
<organism evidence="7 8">
    <name type="scientific">Clostridium oceanicum</name>
    <dbReference type="NCBI Taxonomy" id="1543"/>
    <lineage>
        <taxon>Bacteria</taxon>
        <taxon>Bacillati</taxon>
        <taxon>Bacillota</taxon>
        <taxon>Clostridia</taxon>
        <taxon>Eubacteriales</taxon>
        <taxon>Clostridiaceae</taxon>
        <taxon>Clostridium</taxon>
    </lineage>
</organism>
<evidence type="ECO:0000256" key="1">
    <source>
        <dbReference type="ARBA" id="ARBA00004651"/>
    </source>
</evidence>
<protein>
    <submittedName>
        <fullName evidence="7">CidA/LrgA family protein</fullName>
    </submittedName>
</protein>
<dbReference type="RefSeq" id="WP_343760485.1">
    <property type="nucleotide sequence ID" value="NZ_BAAACG010000008.1"/>
</dbReference>
<proteinExistence type="predicted"/>
<keyword evidence="8" id="KW-1185">Reference proteome</keyword>
<evidence type="ECO:0000256" key="5">
    <source>
        <dbReference type="ARBA" id="ARBA00023136"/>
    </source>
</evidence>
<evidence type="ECO:0000256" key="2">
    <source>
        <dbReference type="ARBA" id="ARBA00022475"/>
    </source>
</evidence>
<feature type="transmembrane region" description="Helical" evidence="6">
    <location>
        <begin position="58"/>
        <end position="81"/>
    </location>
</feature>
<keyword evidence="4 6" id="KW-1133">Transmembrane helix</keyword>
<feature type="transmembrane region" description="Helical" evidence="6">
    <location>
        <begin position="87"/>
        <end position="111"/>
    </location>
</feature>
<dbReference type="InterPro" id="IPR005538">
    <property type="entry name" value="LrgA/CidA"/>
</dbReference>
<keyword evidence="3 6" id="KW-0812">Transmembrane</keyword>
<comment type="subcellular location">
    <subcellularLocation>
        <location evidence="1">Cell membrane</location>
        <topology evidence="1">Multi-pass membrane protein</topology>
    </subcellularLocation>
</comment>
<keyword evidence="2" id="KW-1003">Cell membrane</keyword>